<dbReference type="AlphaFoldDB" id="A0A167WLW0"/>
<sequence length="93" mass="10410">MVAEDSRKLTAASQSQGYSGPIEVAQSLYRDLHVLRQILITPQASEIDQEPLQKPLLACQKSLKEFSKAVPRPSTTSSKRWLHHGMAVQQDRP</sequence>
<dbReference type="EMBL" id="KV417797">
    <property type="protein sequence ID" value="KZP06250.1"/>
    <property type="molecule type" value="Genomic_DNA"/>
</dbReference>
<name>A0A167WLW0_9AGAM</name>
<evidence type="ECO:0000313" key="2">
    <source>
        <dbReference type="EMBL" id="KZP06250.1"/>
    </source>
</evidence>
<feature type="region of interest" description="Disordered" evidence="1">
    <location>
        <begin position="68"/>
        <end position="93"/>
    </location>
</feature>
<protein>
    <submittedName>
        <fullName evidence="2">Uncharacterized protein</fullName>
    </submittedName>
</protein>
<evidence type="ECO:0000313" key="3">
    <source>
        <dbReference type="Proteomes" id="UP000076532"/>
    </source>
</evidence>
<reference evidence="2 3" key="1">
    <citation type="journal article" date="2016" name="Mol. Biol. Evol.">
        <title>Comparative Genomics of Early-Diverging Mushroom-Forming Fungi Provides Insights into the Origins of Lignocellulose Decay Capabilities.</title>
        <authorList>
            <person name="Nagy L.G."/>
            <person name="Riley R."/>
            <person name="Tritt A."/>
            <person name="Adam C."/>
            <person name="Daum C."/>
            <person name="Floudas D."/>
            <person name="Sun H."/>
            <person name="Yadav J.S."/>
            <person name="Pangilinan J."/>
            <person name="Larsson K.H."/>
            <person name="Matsuura K."/>
            <person name="Barry K."/>
            <person name="Labutti K."/>
            <person name="Kuo R."/>
            <person name="Ohm R.A."/>
            <person name="Bhattacharya S.S."/>
            <person name="Shirouzu T."/>
            <person name="Yoshinaga Y."/>
            <person name="Martin F.M."/>
            <person name="Grigoriev I.V."/>
            <person name="Hibbett D.S."/>
        </authorList>
    </citation>
    <scope>NUCLEOTIDE SEQUENCE [LARGE SCALE GENOMIC DNA]</scope>
    <source>
        <strain evidence="2 3">CBS 109695</strain>
    </source>
</reference>
<gene>
    <name evidence="2" type="ORF">FIBSPDRAFT_324983</name>
</gene>
<organism evidence="2 3">
    <name type="scientific">Athelia psychrophila</name>
    <dbReference type="NCBI Taxonomy" id="1759441"/>
    <lineage>
        <taxon>Eukaryota</taxon>
        <taxon>Fungi</taxon>
        <taxon>Dikarya</taxon>
        <taxon>Basidiomycota</taxon>
        <taxon>Agaricomycotina</taxon>
        <taxon>Agaricomycetes</taxon>
        <taxon>Agaricomycetidae</taxon>
        <taxon>Atheliales</taxon>
        <taxon>Atheliaceae</taxon>
        <taxon>Athelia</taxon>
    </lineage>
</organism>
<keyword evidence="3" id="KW-1185">Reference proteome</keyword>
<proteinExistence type="predicted"/>
<dbReference type="Proteomes" id="UP000076532">
    <property type="component" value="Unassembled WGS sequence"/>
</dbReference>
<accession>A0A167WLW0</accession>
<evidence type="ECO:0000256" key="1">
    <source>
        <dbReference type="SAM" id="MobiDB-lite"/>
    </source>
</evidence>